<dbReference type="AlphaFoldDB" id="A0A9Q8QP42"/>
<dbReference type="OrthoDB" id="4951635at2759"/>
<evidence type="ECO:0000313" key="2">
    <source>
        <dbReference type="EMBL" id="UNI23213.1"/>
    </source>
</evidence>
<feature type="region of interest" description="Disordered" evidence="1">
    <location>
        <begin position="1"/>
        <end position="20"/>
    </location>
</feature>
<dbReference type="GeneID" id="72070990"/>
<keyword evidence="3" id="KW-1185">Reference proteome</keyword>
<dbReference type="KEGG" id="ptkz:JDV02_009045"/>
<proteinExistence type="predicted"/>
<dbReference type="RefSeq" id="XP_047846694.1">
    <property type="nucleotide sequence ID" value="XM_047990685.1"/>
</dbReference>
<reference evidence="2" key="1">
    <citation type="submission" date="2021-11" db="EMBL/GenBank/DDBJ databases">
        <title>Purpureocillium_takamizusanense_genome.</title>
        <authorList>
            <person name="Nguyen N.-H."/>
        </authorList>
    </citation>
    <scope>NUCLEOTIDE SEQUENCE</scope>
    <source>
        <strain evidence="2">PT3</strain>
    </source>
</reference>
<dbReference type="EMBL" id="CP086362">
    <property type="protein sequence ID" value="UNI23213.1"/>
    <property type="molecule type" value="Genomic_DNA"/>
</dbReference>
<dbReference type="Proteomes" id="UP000829364">
    <property type="component" value="Chromosome 9"/>
</dbReference>
<evidence type="ECO:0000313" key="3">
    <source>
        <dbReference type="Proteomes" id="UP000829364"/>
    </source>
</evidence>
<evidence type="ECO:0000256" key="1">
    <source>
        <dbReference type="SAM" id="MobiDB-lite"/>
    </source>
</evidence>
<feature type="region of interest" description="Disordered" evidence="1">
    <location>
        <begin position="53"/>
        <end position="124"/>
    </location>
</feature>
<sequence length="124" mass="13712">MFSRGIRLGDGDVDDDEKTHNSRNCCQQIIHLPCRMVQSVAGWFLTCWRHQESRRNSHISNSSSSSSGGGASRRRRGPVDDCRPLLGGGRERGTPTTPRFPTHAAASFLKTGTSRKMRDANSIL</sequence>
<protein>
    <submittedName>
        <fullName evidence="2">Uncharacterized protein</fullName>
    </submittedName>
</protein>
<accession>A0A9Q8QP42</accession>
<gene>
    <name evidence="2" type="ORF">JDV02_009045</name>
</gene>
<feature type="compositionally biased region" description="Basic and acidic residues" evidence="1">
    <location>
        <begin position="77"/>
        <end position="93"/>
    </location>
</feature>
<organism evidence="2 3">
    <name type="scientific">Purpureocillium takamizusanense</name>
    <dbReference type="NCBI Taxonomy" id="2060973"/>
    <lineage>
        <taxon>Eukaryota</taxon>
        <taxon>Fungi</taxon>
        <taxon>Dikarya</taxon>
        <taxon>Ascomycota</taxon>
        <taxon>Pezizomycotina</taxon>
        <taxon>Sordariomycetes</taxon>
        <taxon>Hypocreomycetidae</taxon>
        <taxon>Hypocreales</taxon>
        <taxon>Ophiocordycipitaceae</taxon>
        <taxon>Purpureocillium</taxon>
    </lineage>
</organism>
<name>A0A9Q8QP42_9HYPO</name>